<keyword evidence="10 15" id="KW-0560">Oxidoreductase</keyword>
<dbReference type="GO" id="GO:0005789">
    <property type="term" value="C:endoplasmic reticulum membrane"/>
    <property type="evidence" value="ECO:0007669"/>
    <property type="project" value="UniProtKB-SubCell"/>
</dbReference>
<evidence type="ECO:0000256" key="12">
    <source>
        <dbReference type="ARBA" id="ARBA00023033"/>
    </source>
</evidence>
<dbReference type="PANTHER" id="PTHR24300">
    <property type="entry name" value="CYTOCHROME P450 508A4-RELATED"/>
    <property type="match status" value="1"/>
</dbReference>
<dbReference type="SUPFAM" id="SSF48264">
    <property type="entry name" value="Cytochrome P450"/>
    <property type="match status" value="1"/>
</dbReference>
<evidence type="ECO:0000256" key="7">
    <source>
        <dbReference type="ARBA" id="ARBA00022723"/>
    </source>
</evidence>
<organism evidence="16 17">
    <name type="scientific">Pyrocoelia pectoralis</name>
    <dbReference type="NCBI Taxonomy" id="417401"/>
    <lineage>
        <taxon>Eukaryota</taxon>
        <taxon>Metazoa</taxon>
        <taxon>Ecdysozoa</taxon>
        <taxon>Arthropoda</taxon>
        <taxon>Hexapoda</taxon>
        <taxon>Insecta</taxon>
        <taxon>Pterygota</taxon>
        <taxon>Neoptera</taxon>
        <taxon>Endopterygota</taxon>
        <taxon>Coleoptera</taxon>
        <taxon>Polyphaga</taxon>
        <taxon>Elateriformia</taxon>
        <taxon>Elateroidea</taxon>
        <taxon>Lampyridae</taxon>
        <taxon>Lampyrinae</taxon>
        <taxon>Pyrocoelia</taxon>
    </lineage>
</organism>
<accession>A0AAN7V4U5</accession>
<gene>
    <name evidence="16" type="ORF">RI129_012906</name>
</gene>
<evidence type="ECO:0000256" key="5">
    <source>
        <dbReference type="ARBA" id="ARBA00010617"/>
    </source>
</evidence>
<protein>
    <recommendedName>
        <fullName evidence="18">Cytochrome P450</fullName>
    </recommendedName>
</protein>
<dbReference type="InterPro" id="IPR002401">
    <property type="entry name" value="Cyt_P450_E_grp-I"/>
</dbReference>
<comment type="subcellular location">
    <subcellularLocation>
        <location evidence="4">Endoplasmic reticulum membrane</location>
        <topology evidence="4">Peripheral membrane protein</topology>
    </subcellularLocation>
    <subcellularLocation>
        <location evidence="3">Microsome membrane</location>
        <topology evidence="3">Peripheral membrane protein</topology>
    </subcellularLocation>
</comment>
<evidence type="ECO:0000313" key="17">
    <source>
        <dbReference type="Proteomes" id="UP001329430"/>
    </source>
</evidence>
<comment type="caution">
    <text evidence="16">The sequence shown here is derived from an EMBL/GenBank/DDBJ whole genome shotgun (WGS) entry which is preliminary data.</text>
</comment>
<evidence type="ECO:0000256" key="15">
    <source>
        <dbReference type="RuleBase" id="RU000461"/>
    </source>
</evidence>
<keyword evidence="11 14" id="KW-0408">Iron</keyword>
<dbReference type="InterPro" id="IPR017972">
    <property type="entry name" value="Cyt_P450_CS"/>
</dbReference>
<evidence type="ECO:0000256" key="9">
    <source>
        <dbReference type="ARBA" id="ARBA00022848"/>
    </source>
</evidence>
<dbReference type="AlphaFoldDB" id="A0AAN7V4U5"/>
<comment type="similarity">
    <text evidence="5 15">Belongs to the cytochrome P450 family.</text>
</comment>
<dbReference type="PROSITE" id="PS00086">
    <property type="entry name" value="CYTOCHROME_P450"/>
    <property type="match status" value="1"/>
</dbReference>
<proteinExistence type="inferred from homology"/>
<keyword evidence="13" id="KW-0472">Membrane</keyword>
<keyword evidence="6 14" id="KW-0349">Heme</keyword>
<keyword evidence="7 14" id="KW-0479">Metal-binding</keyword>
<dbReference type="Pfam" id="PF00067">
    <property type="entry name" value="p450"/>
    <property type="match status" value="1"/>
</dbReference>
<evidence type="ECO:0000256" key="13">
    <source>
        <dbReference type="ARBA" id="ARBA00023136"/>
    </source>
</evidence>
<evidence type="ECO:0008006" key="18">
    <source>
        <dbReference type="Google" id="ProtNLM"/>
    </source>
</evidence>
<dbReference type="InterPro" id="IPR001128">
    <property type="entry name" value="Cyt_P450"/>
</dbReference>
<dbReference type="Gene3D" id="1.10.630.10">
    <property type="entry name" value="Cytochrome P450"/>
    <property type="match status" value="1"/>
</dbReference>
<dbReference type="GO" id="GO:0008395">
    <property type="term" value="F:steroid hydroxylase activity"/>
    <property type="evidence" value="ECO:0007669"/>
    <property type="project" value="TreeGrafter"/>
</dbReference>
<evidence type="ECO:0000256" key="14">
    <source>
        <dbReference type="PIRSR" id="PIRSR602401-1"/>
    </source>
</evidence>
<dbReference type="GO" id="GO:0006805">
    <property type="term" value="P:xenobiotic metabolic process"/>
    <property type="evidence" value="ECO:0007669"/>
    <property type="project" value="TreeGrafter"/>
</dbReference>
<keyword evidence="8" id="KW-0256">Endoplasmic reticulum</keyword>
<evidence type="ECO:0000256" key="11">
    <source>
        <dbReference type="ARBA" id="ARBA00023004"/>
    </source>
</evidence>
<comment type="function">
    <text evidence="2">May be involved in the metabolism of insect hormones and in the breakdown of synthetic insecticides.</text>
</comment>
<evidence type="ECO:0000256" key="2">
    <source>
        <dbReference type="ARBA" id="ARBA00003690"/>
    </source>
</evidence>
<dbReference type="Proteomes" id="UP001329430">
    <property type="component" value="Chromosome 10"/>
</dbReference>
<dbReference type="GO" id="GO:0016712">
    <property type="term" value="F:oxidoreductase activity, acting on paired donors, with incorporation or reduction of molecular oxygen, reduced flavin or flavoprotein as one donor, and incorporation of one atom of oxygen"/>
    <property type="evidence" value="ECO:0007669"/>
    <property type="project" value="TreeGrafter"/>
</dbReference>
<evidence type="ECO:0000256" key="8">
    <source>
        <dbReference type="ARBA" id="ARBA00022824"/>
    </source>
</evidence>
<evidence type="ECO:0000256" key="3">
    <source>
        <dbReference type="ARBA" id="ARBA00004174"/>
    </source>
</evidence>
<dbReference type="GO" id="GO:0005506">
    <property type="term" value="F:iron ion binding"/>
    <property type="evidence" value="ECO:0007669"/>
    <property type="project" value="InterPro"/>
</dbReference>
<sequence>MATFIIILLAFVTFLCIYLHKLCTKKPKNFPPGPPSLPIWGGYWFLLLANYNFTHKAADVLAKRYKSKIVGLLAGDFPVILVTGYDLVKEALIRDEFIGRPDIYATRYRSLGDLLGIVFTDGHHWKEQRRFSLRQLRDYGFGRRFASTEELFEGDVKALIEYLNANPNPNDNDIHCKKGRVLIPDLFYGPLSNAILHMLVGKRFEDKEMRELAHSTLRFVRNVDATGRALSITPWIRHFAPDYFGSKPLHIENKRTWDFFLELVEERQKKFSDDHHGDFLDAFLSRMQQLQREGLDLGSFTEKQLIWTLADYFFPSPNVVGPALNMLWAHLCKYPDVQVKIQEEIDRVVGRSRLPNLDDRKNMPYTEAVLRESLRMDPVVPINTPRRCVEDTTLGGYFIPKDTLVLISLWNANYDSQIWEDPEQFRPERFLDDNGNLLKKDYILSFGAGKRLCAGETFARNNMFLILSGLLQNFNFKAVGEVPNLENKKWGFICDIPAFWVDAISR</sequence>
<dbReference type="PRINTS" id="PR00385">
    <property type="entry name" value="P450"/>
</dbReference>
<dbReference type="InterPro" id="IPR050182">
    <property type="entry name" value="Cytochrome_P450_fam2"/>
</dbReference>
<keyword evidence="9" id="KW-0492">Microsome</keyword>
<dbReference type="PANTHER" id="PTHR24300:SF376">
    <property type="entry name" value="CYTOCHROME P450 15A1"/>
    <property type="match status" value="1"/>
</dbReference>
<keyword evidence="17" id="KW-1185">Reference proteome</keyword>
<dbReference type="InterPro" id="IPR036396">
    <property type="entry name" value="Cyt_P450_sf"/>
</dbReference>
<dbReference type="PRINTS" id="PR00463">
    <property type="entry name" value="EP450I"/>
</dbReference>
<evidence type="ECO:0000256" key="1">
    <source>
        <dbReference type="ARBA" id="ARBA00001971"/>
    </source>
</evidence>
<feature type="binding site" description="axial binding residue" evidence="14">
    <location>
        <position position="453"/>
    </location>
    <ligand>
        <name>heme</name>
        <dbReference type="ChEBI" id="CHEBI:30413"/>
    </ligand>
    <ligandPart>
        <name>Fe</name>
        <dbReference type="ChEBI" id="CHEBI:18248"/>
    </ligandPart>
</feature>
<evidence type="ECO:0000256" key="10">
    <source>
        <dbReference type="ARBA" id="ARBA00023002"/>
    </source>
</evidence>
<comment type="cofactor">
    <cofactor evidence="1 14">
        <name>heme</name>
        <dbReference type="ChEBI" id="CHEBI:30413"/>
    </cofactor>
</comment>
<evidence type="ECO:0000256" key="4">
    <source>
        <dbReference type="ARBA" id="ARBA00004406"/>
    </source>
</evidence>
<name>A0AAN7V4U5_9COLE</name>
<dbReference type="EMBL" id="JAVRBK010000010">
    <property type="protein sequence ID" value="KAK5638611.1"/>
    <property type="molecule type" value="Genomic_DNA"/>
</dbReference>
<dbReference type="FunFam" id="1.10.630.10:FF:000238">
    <property type="entry name" value="Cytochrome P450 2A6"/>
    <property type="match status" value="1"/>
</dbReference>
<reference evidence="16 17" key="1">
    <citation type="journal article" date="2024" name="Insects">
        <title>An Improved Chromosome-Level Genome Assembly of the Firefly Pyrocoelia pectoralis.</title>
        <authorList>
            <person name="Fu X."/>
            <person name="Meyer-Rochow V.B."/>
            <person name="Ballantyne L."/>
            <person name="Zhu X."/>
        </authorList>
    </citation>
    <scope>NUCLEOTIDE SEQUENCE [LARGE SCALE GENOMIC DNA]</scope>
    <source>
        <strain evidence="16">XCY_ONT2</strain>
    </source>
</reference>
<dbReference type="GO" id="GO:0020037">
    <property type="term" value="F:heme binding"/>
    <property type="evidence" value="ECO:0007669"/>
    <property type="project" value="InterPro"/>
</dbReference>
<evidence type="ECO:0000313" key="16">
    <source>
        <dbReference type="EMBL" id="KAK5638611.1"/>
    </source>
</evidence>
<keyword evidence="12 15" id="KW-0503">Monooxygenase</keyword>
<dbReference type="GO" id="GO:0006082">
    <property type="term" value="P:organic acid metabolic process"/>
    <property type="evidence" value="ECO:0007669"/>
    <property type="project" value="TreeGrafter"/>
</dbReference>
<evidence type="ECO:0000256" key="6">
    <source>
        <dbReference type="ARBA" id="ARBA00022617"/>
    </source>
</evidence>